<dbReference type="SMART" id="SM00849">
    <property type="entry name" value="Lactamase_B"/>
    <property type="match status" value="1"/>
</dbReference>
<evidence type="ECO:0000256" key="7">
    <source>
        <dbReference type="ARBA" id="ARBA00022839"/>
    </source>
</evidence>
<keyword evidence="5" id="KW-0378">Hydrolase</keyword>
<dbReference type="GO" id="GO:0003723">
    <property type="term" value="F:RNA binding"/>
    <property type="evidence" value="ECO:0007669"/>
    <property type="project" value="UniProtKB-KW"/>
</dbReference>
<dbReference type="NCBIfam" id="TIGR00649">
    <property type="entry name" value="MG423"/>
    <property type="match status" value="1"/>
</dbReference>
<dbReference type="AlphaFoldDB" id="A0A6J5Z8W0"/>
<keyword evidence="7" id="KW-0269">Exonuclease</keyword>
<accession>A0A6J5Z8W0</accession>
<evidence type="ECO:0000256" key="4">
    <source>
        <dbReference type="ARBA" id="ARBA00022759"/>
    </source>
</evidence>
<dbReference type="InterPro" id="IPR055132">
    <property type="entry name" value="RNase_J_b_CASP"/>
</dbReference>
<dbReference type="Gene3D" id="3.10.20.580">
    <property type="match status" value="1"/>
</dbReference>
<dbReference type="GO" id="GO:0006396">
    <property type="term" value="P:RNA processing"/>
    <property type="evidence" value="ECO:0007669"/>
    <property type="project" value="InterPro"/>
</dbReference>
<evidence type="ECO:0000256" key="6">
    <source>
        <dbReference type="ARBA" id="ARBA00022833"/>
    </source>
</evidence>
<dbReference type="Pfam" id="PF07521">
    <property type="entry name" value="RMMBL"/>
    <property type="match status" value="1"/>
</dbReference>
<dbReference type="Pfam" id="PF00753">
    <property type="entry name" value="Lactamase_B"/>
    <property type="match status" value="1"/>
</dbReference>
<dbReference type="GO" id="GO:0004534">
    <property type="term" value="F:5'-3' RNA exonuclease activity"/>
    <property type="evidence" value="ECO:0007669"/>
    <property type="project" value="InterPro"/>
</dbReference>
<dbReference type="PANTHER" id="PTHR43694">
    <property type="entry name" value="RIBONUCLEASE J"/>
    <property type="match status" value="1"/>
</dbReference>
<dbReference type="GO" id="GO:0008270">
    <property type="term" value="F:zinc ion binding"/>
    <property type="evidence" value="ECO:0007669"/>
    <property type="project" value="InterPro"/>
</dbReference>
<feature type="domain" description="Metallo-beta-lactamase" evidence="9">
    <location>
        <begin position="18"/>
        <end position="217"/>
    </location>
</feature>
<keyword evidence="6" id="KW-0862">Zinc</keyword>
<evidence type="ECO:0000256" key="2">
    <source>
        <dbReference type="ARBA" id="ARBA00022722"/>
    </source>
</evidence>
<dbReference type="InterPro" id="IPR030854">
    <property type="entry name" value="RNase_J_bac"/>
</dbReference>
<dbReference type="EMBL" id="CAESAN010000008">
    <property type="protein sequence ID" value="CAB4336023.1"/>
    <property type="molecule type" value="Genomic_DNA"/>
</dbReference>
<evidence type="ECO:0000256" key="8">
    <source>
        <dbReference type="ARBA" id="ARBA00022884"/>
    </source>
</evidence>
<dbReference type="Gene3D" id="3.40.50.10710">
    <property type="entry name" value="Metallo-hydrolase/oxidoreductase"/>
    <property type="match status" value="1"/>
</dbReference>
<dbReference type="InterPro" id="IPR036866">
    <property type="entry name" value="RibonucZ/Hydroxyglut_hydro"/>
</dbReference>
<name>A0A6J5Z8W0_9ZZZZ</name>
<dbReference type="InterPro" id="IPR004613">
    <property type="entry name" value="RNase_J"/>
</dbReference>
<dbReference type="Pfam" id="PF17770">
    <property type="entry name" value="RNase_J_C"/>
    <property type="match status" value="1"/>
</dbReference>
<dbReference type="InterPro" id="IPR042173">
    <property type="entry name" value="RNase_J_2"/>
</dbReference>
<evidence type="ECO:0000313" key="10">
    <source>
        <dbReference type="EMBL" id="CAB4336023.1"/>
    </source>
</evidence>
<dbReference type="SUPFAM" id="SSF56281">
    <property type="entry name" value="Metallo-hydrolase/oxidoreductase"/>
    <property type="match status" value="1"/>
</dbReference>
<evidence type="ECO:0000256" key="1">
    <source>
        <dbReference type="ARBA" id="ARBA00022490"/>
    </source>
</evidence>
<proteinExistence type="inferred from homology"/>
<keyword evidence="4" id="KW-0255">Endonuclease</keyword>
<sequence length="557" mass="60509">MSDSTLRVLPLGGLGEIGKNMTVVEIDGRLLVIDCGVRFPTAEMVGIDLVLPDFSYLQGRVDDIEGIVITHGHEDHLGALPWMLRELAREGELPPLFGAPLTMAMARSKLDEHKIKQIEIEDVKPGEELELGPFTVELIQMTHSIPDAMAVSITTDLGTMLITGDYKFDQTPVDSRPADLGRLAQLGSDGLLLLCGDSTNADRPGYSESESGVGPHLEQAFSGCEGRIIVTCFASNIHRVQQVVDAAEALGRKVALVGRSMRKNTNIGRSLGHIDFPEGMLVQPRALGSLPDDEIVIICTGSQGEPLSALRRMAFSEHREVELRRGDTVVFSATPVPGNERAVSETIDRLYHIGCTVLTPRDAPIHASGHGYAEELKLMLNLTKPKYVMPFHGDFQRLEMHGALAEAVGIDSQNIFKGENGLPLEITARGAAFGPQEQSGMVFVDGVELGEVNEAPLRDRRMLSADGIFVVVATISGEDGASVADPEIIFRGVPFPDEANELLDDIRAGVEVTIDRAAKESVTELDVIQEMLHDDLAALVYDRLRRRPMVLPVVVEV</sequence>
<dbReference type="Gene3D" id="3.60.15.10">
    <property type="entry name" value="Ribonuclease Z/Hydroxyacylglutathione hydrolase-like"/>
    <property type="match status" value="1"/>
</dbReference>
<dbReference type="CDD" id="cd07714">
    <property type="entry name" value="RNaseJ_MBL-fold"/>
    <property type="match status" value="1"/>
</dbReference>
<dbReference type="PIRSF" id="PIRSF004803">
    <property type="entry name" value="RnjA"/>
    <property type="match status" value="1"/>
</dbReference>
<keyword evidence="3" id="KW-0479">Metal-binding</keyword>
<evidence type="ECO:0000256" key="3">
    <source>
        <dbReference type="ARBA" id="ARBA00022723"/>
    </source>
</evidence>
<dbReference type="InterPro" id="IPR041636">
    <property type="entry name" value="RNase_J_C"/>
</dbReference>
<dbReference type="PROSITE" id="PS01292">
    <property type="entry name" value="UPF0036"/>
    <property type="match status" value="1"/>
</dbReference>
<dbReference type="HAMAP" id="MF_01491">
    <property type="entry name" value="RNase_J_bact"/>
    <property type="match status" value="1"/>
</dbReference>
<keyword evidence="8" id="KW-0694">RNA-binding</keyword>
<gene>
    <name evidence="10" type="ORF">UFOPK3547_00184</name>
</gene>
<dbReference type="InterPro" id="IPR011108">
    <property type="entry name" value="RMMBL"/>
</dbReference>
<reference evidence="10" key="1">
    <citation type="submission" date="2020-05" db="EMBL/GenBank/DDBJ databases">
        <authorList>
            <person name="Chiriac C."/>
            <person name="Salcher M."/>
            <person name="Ghai R."/>
            <person name="Kavagutti S V."/>
        </authorList>
    </citation>
    <scope>NUCLEOTIDE SEQUENCE</scope>
</reference>
<dbReference type="GO" id="GO:0004521">
    <property type="term" value="F:RNA endonuclease activity"/>
    <property type="evidence" value="ECO:0007669"/>
    <property type="project" value="InterPro"/>
</dbReference>
<dbReference type="PANTHER" id="PTHR43694:SF1">
    <property type="entry name" value="RIBONUCLEASE J"/>
    <property type="match status" value="1"/>
</dbReference>
<dbReference type="InterPro" id="IPR001279">
    <property type="entry name" value="Metallo-B-lactamas"/>
</dbReference>
<keyword evidence="1" id="KW-0963">Cytoplasm</keyword>
<evidence type="ECO:0000256" key="5">
    <source>
        <dbReference type="ARBA" id="ARBA00022801"/>
    </source>
</evidence>
<evidence type="ECO:0000259" key="9">
    <source>
        <dbReference type="SMART" id="SM00849"/>
    </source>
</evidence>
<protein>
    <submittedName>
        <fullName evidence="10">Unannotated protein</fullName>
    </submittedName>
</protein>
<dbReference type="InterPro" id="IPR001587">
    <property type="entry name" value="RNase_J_CS"/>
</dbReference>
<organism evidence="10">
    <name type="scientific">freshwater metagenome</name>
    <dbReference type="NCBI Taxonomy" id="449393"/>
    <lineage>
        <taxon>unclassified sequences</taxon>
        <taxon>metagenomes</taxon>
        <taxon>ecological metagenomes</taxon>
    </lineage>
</organism>
<keyword evidence="2" id="KW-0540">Nuclease</keyword>
<dbReference type="Pfam" id="PF22505">
    <property type="entry name" value="RNase_J_b_CASP"/>
    <property type="match status" value="1"/>
</dbReference>